<gene>
    <name evidence="2" type="ORF">QUW02_06305</name>
</gene>
<proteinExistence type="predicted"/>
<comment type="caution">
    <text evidence="2">The sequence shown here is derived from an EMBL/GenBank/DDBJ whole genome shotgun (WGS) entry which is preliminary data.</text>
</comment>
<evidence type="ECO:0000259" key="1">
    <source>
        <dbReference type="Pfam" id="PF20608"/>
    </source>
</evidence>
<dbReference type="Gene3D" id="2.60.40.1120">
    <property type="entry name" value="Carboxypeptidase-like, regulatory domain"/>
    <property type="match status" value="1"/>
</dbReference>
<name>A0ABT7U4T3_9BACE</name>
<reference evidence="3" key="2">
    <citation type="submission" date="2023-07" db="EMBL/GenBank/DDBJ databases">
        <title>Identification and characterization of horizontal gene transfer across gut microbiota members of farm animals based on homology search.</title>
        <authorList>
            <person name="Schwarzerova J."/>
            <person name="Nykrynova M."/>
            <person name="Jureckova K."/>
            <person name="Cejkova D."/>
            <person name="Rychlik I."/>
        </authorList>
    </citation>
    <scope>NUCLEOTIDE SEQUENCE [LARGE SCALE GENOMIC DNA]</scope>
    <source>
        <strain evidence="3">ET4</strain>
    </source>
</reference>
<organism evidence="2 3">
    <name type="scientific">Bacteroides eggerthii</name>
    <dbReference type="NCBI Taxonomy" id="28111"/>
    <lineage>
        <taxon>Bacteria</taxon>
        <taxon>Pseudomonadati</taxon>
        <taxon>Bacteroidota</taxon>
        <taxon>Bacteroidia</taxon>
        <taxon>Bacteroidales</taxon>
        <taxon>Bacteroidaceae</taxon>
        <taxon>Bacteroides</taxon>
    </lineage>
</organism>
<dbReference type="Pfam" id="PF20608">
    <property type="entry name" value="Phage_tube_C"/>
    <property type="match status" value="1"/>
</dbReference>
<reference evidence="2 3" key="1">
    <citation type="submission" date="2023-06" db="EMBL/GenBank/DDBJ databases">
        <authorList>
            <person name="Zeman M."/>
            <person name="Kubasova T."/>
            <person name="Jahodarova E."/>
            <person name="Nykrynova M."/>
            <person name="Rychlik I."/>
        </authorList>
    </citation>
    <scope>NUCLEOTIDE SEQUENCE [LARGE SCALE GENOMIC DNA]</scope>
    <source>
        <strain evidence="2 3">ET4</strain>
    </source>
</reference>
<evidence type="ECO:0000313" key="3">
    <source>
        <dbReference type="Proteomes" id="UP001228403"/>
    </source>
</evidence>
<dbReference type="EMBL" id="JAUDCF010000010">
    <property type="protein sequence ID" value="MDM8145535.1"/>
    <property type="molecule type" value="Genomic_DNA"/>
</dbReference>
<protein>
    <recommendedName>
        <fullName evidence="1">Phage tail tube protein C-terminal domain-containing protein</fullName>
    </recommendedName>
</protein>
<dbReference type="Proteomes" id="UP001228403">
    <property type="component" value="Unassembled WGS sequence"/>
</dbReference>
<keyword evidence="3" id="KW-1185">Reference proteome</keyword>
<evidence type="ECO:0000313" key="2">
    <source>
        <dbReference type="EMBL" id="MDM8145535.1"/>
    </source>
</evidence>
<accession>A0ABT7U4T3</accession>
<feature type="domain" description="Phage tail tube protein C-terminal" evidence="1">
    <location>
        <begin position="651"/>
        <end position="715"/>
    </location>
</feature>
<dbReference type="InterPro" id="IPR046763">
    <property type="entry name" value="Phage_tube_C"/>
</dbReference>
<sequence length="815" mass="93166">MKTKFLLLWLMLLCISGLKAETILRLTLTDVPEGLAVDQLSPRIHFIIQDEWGGGYEKGYDLSHEEGTNSYVLYAAEYPELEKQNLTEGTLIIYGFHLIPPSPIIWKMTDGQKEQHLEYSLKDFQRYTLLPEEGWMLWEKKDEQTAFLPNIDLGYRYDEGEKIWGYTGENTVPINEAEYHIYALPGSYLWQGTLYKNDGNKKVRTIEEPVVFESGKPEVTLNVDWTNRTEVTPKVTGIEEDLSKYSLTLQNEKIWISTDIKSTLLLHRGENYQWSLEHAFSESPLFYVFSRKGSFIPDGNQAELLIDFSDYTRTLIDFTNDRSNLHAQDTLLEIKGEDIYEGIYMNTSSFPIYLPKNKTFDIAYSFTLTGDNSQEWSVYPLIQKVTTDQDKQISIRTSDFHKVSFIYNNQPFNSQISLQEYPDMWMWKKYASEIYMPNGDYHAEAYHPETWINMTCDFTIDGKDRIIDYETMADNCKTITVSVKNADLIPADIEAPYADLTFTKGEYGETFNLSVDLKEGSNTIFLPKATYTCQMDMKSSKDQILSMSISKSFELNDDFQELVFDLDTFHIVPLRVKDENGNLLPSFYSTLNNNTELLKKQNAPSYIITRPWRYQLSIFGAGYEAWEKMIIVSPNISETNVDLKKAEIFPIFIIPEDLKDGETATIQVEGIGTYNFSNENGFSGNILRFMEVAAGTYNVTVSADGYETVQGQIMVDRSLCPEGCSEIIYKFSMENGFTGVQSADAVETLDIRSEGTQIVIDSETDCRAQIYTLSGVCMAHLQGKNMRSETLNPGVYLVLAHNTQGTLTKKIIIGH</sequence>